<protein>
    <submittedName>
        <fullName evidence="3">Uncharacterized protein LOC117137574</fullName>
    </submittedName>
</protein>
<sequence length="175" mass="20337">MLSIVLLSFLALAKSAPLNEKNETLCEFFNDVDTYKRNLIEMHVNVLKSTLEQEIITKDDPKTEDYVTFLKYYLDRGDHITSLSSNAEKMEYFRGFLIAAREKSIVLPDLLLNVVTSKDELKANWAEDMKNKWTKQPVNFLNLLRAYKNILKGQTDLNVSAFKDLKQQYMCEKIV</sequence>
<feature type="chain" id="PRO_5028387947" evidence="1">
    <location>
        <begin position="16"/>
        <end position="175"/>
    </location>
</feature>
<dbReference type="AlphaFoldDB" id="A0A6P8JXP0"/>
<accession>A0A6P8JXP0</accession>
<feature type="signal peptide" evidence="1">
    <location>
        <begin position="1"/>
        <end position="15"/>
    </location>
</feature>
<proteinExistence type="predicted"/>
<evidence type="ECO:0000313" key="2">
    <source>
        <dbReference type="Proteomes" id="UP000515162"/>
    </source>
</evidence>
<dbReference type="Proteomes" id="UP000515162">
    <property type="component" value="Chromosome 2R"/>
</dbReference>
<evidence type="ECO:0000256" key="1">
    <source>
        <dbReference type="SAM" id="SignalP"/>
    </source>
</evidence>
<keyword evidence="2" id="KW-1185">Reference proteome</keyword>
<organism evidence="2 3">
    <name type="scientific">Drosophila mauritiana</name>
    <name type="common">Fruit fly</name>
    <dbReference type="NCBI Taxonomy" id="7226"/>
    <lineage>
        <taxon>Eukaryota</taxon>
        <taxon>Metazoa</taxon>
        <taxon>Ecdysozoa</taxon>
        <taxon>Arthropoda</taxon>
        <taxon>Hexapoda</taxon>
        <taxon>Insecta</taxon>
        <taxon>Pterygota</taxon>
        <taxon>Neoptera</taxon>
        <taxon>Endopterygota</taxon>
        <taxon>Diptera</taxon>
        <taxon>Brachycera</taxon>
        <taxon>Muscomorpha</taxon>
        <taxon>Ephydroidea</taxon>
        <taxon>Drosophilidae</taxon>
        <taxon>Drosophila</taxon>
        <taxon>Sophophora</taxon>
    </lineage>
</organism>
<name>A0A6P8JXP0_DROMA</name>
<reference evidence="3" key="1">
    <citation type="submission" date="2025-08" db="UniProtKB">
        <authorList>
            <consortium name="RefSeq"/>
        </authorList>
    </citation>
    <scope>IDENTIFICATION</scope>
    <source>
        <strain evidence="3">Mau12</strain>
        <tissue evidence="3">Whole Body</tissue>
    </source>
</reference>
<dbReference type="RefSeq" id="XP_033154971.1">
    <property type="nucleotide sequence ID" value="XM_033299080.1"/>
</dbReference>
<gene>
    <name evidence="3" type="primary">LOC117137574</name>
</gene>
<keyword evidence="1" id="KW-0732">Signal</keyword>
<dbReference type="GeneID" id="117137574"/>
<evidence type="ECO:0000313" key="3">
    <source>
        <dbReference type="RefSeq" id="XP_033154971.1"/>
    </source>
</evidence>